<evidence type="ECO:0000313" key="1">
    <source>
        <dbReference type="EMBL" id="MXO76008.1"/>
    </source>
</evidence>
<dbReference type="PANTHER" id="PTHR39337:SF1">
    <property type="entry name" value="BLR5642 PROTEIN"/>
    <property type="match status" value="1"/>
</dbReference>
<keyword evidence="2" id="KW-1185">Reference proteome</keyword>
<comment type="caution">
    <text evidence="1">The sequence shown here is derived from an EMBL/GenBank/DDBJ whole genome shotgun (WGS) entry which is preliminary data.</text>
</comment>
<organism evidence="1 2">
    <name type="scientific">Tsuneonella aeria</name>
    <dbReference type="NCBI Taxonomy" id="1837929"/>
    <lineage>
        <taxon>Bacteria</taxon>
        <taxon>Pseudomonadati</taxon>
        <taxon>Pseudomonadota</taxon>
        <taxon>Alphaproteobacteria</taxon>
        <taxon>Sphingomonadales</taxon>
        <taxon>Erythrobacteraceae</taxon>
        <taxon>Tsuneonella</taxon>
    </lineage>
</organism>
<dbReference type="InterPro" id="IPR007438">
    <property type="entry name" value="DUF488"/>
</dbReference>
<dbReference type="AlphaFoldDB" id="A0A6I4THT6"/>
<dbReference type="Proteomes" id="UP000439522">
    <property type="component" value="Unassembled WGS sequence"/>
</dbReference>
<evidence type="ECO:0000313" key="2">
    <source>
        <dbReference type="Proteomes" id="UP000439522"/>
    </source>
</evidence>
<name>A0A6I4THT6_9SPHN</name>
<dbReference type="PANTHER" id="PTHR39337">
    <property type="entry name" value="BLR5642 PROTEIN"/>
    <property type="match status" value="1"/>
</dbReference>
<reference evidence="1 2" key="1">
    <citation type="submission" date="2019-12" db="EMBL/GenBank/DDBJ databases">
        <title>Genomic-based taxomic classification of the family Erythrobacteraceae.</title>
        <authorList>
            <person name="Xu L."/>
        </authorList>
    </citation>
    <scope>NUCLEOTIDE SEQUENCE [LARGE SCALE GENOMIC DNA]</scope>
    <source>
        <strain evidence="1 2">100921-2</strain>
    </source>
</reference>
<protein>
    <submittedName>
        <fullName evidence="1">DUF488 family protein</fullName>
    </submittedName>
</protein>
<sequence>MSPAADRHPIYTVGHSTRSIDEFVDLLRAGNVQCLVDVRSIPRSRTNPQYNLDSLPETLAAYQIRHTIIPELGGRRGRQKDVAADVNGFWTNQSFHNYADYAMSDAFRRGLAQLAELGIETRCAIMCSEAVWWRCHRRIIADYLLARGRSVLHLMGKDRIEPAKMTPAAVAGQNVLTYPAAT</sequence>
<dbReference type="Pfam" id="PF04343">
    <property type="entry name" value="DUF488"/>
    <property type="match status" value="1"/>
</dbReference>
<dbReference type="OrthoDB" id="9789109at2"/>
<dbReference type="PIRSF" id="PIRSF024492">
    <property type="entry name" value="UCP024492"/>
    <property type="match status" value="1"/>
</dbReference>
<gene>
    <name evidence="1" type="ORF">GRI40_12355</name>
</gene>
<dbReference type="RefSeq" id="WP_160611844.1">
    <property type="nucleotide sequence ID" value="NZ_WTZA01000002.1"/>
</dbReference>
<dbReference type="EMBL" id="WTZA01000002">
    <property type="protein sequence ID" value="MXO76008.1"/>
    <property type="molecule type" value="Genomic_DNA"/>
</dbReference>
<accession>A0A6I4THT6</accession>
<dbReference type="InterPro" id="IPR014519">
    <property type="entry name" value="UCP024492"/>
</dbReference>
<proteinExistence type="predicted"/>